<evidence type="ECO:0000256" key="1">
    <source>
        <dbReference type="ARBA" id="ARBA00009437"/>
    </source>
</evidence>
<dbReference type="InterPro" id="IPR058163">
    <property type="entry name" value="LysR-type_TF_proteobact-type"/>
</dbReference>
<evidence type="ECO:0000259" key="5">
    <source>
        <dbReference type="PROSITE" id="PS50931"/>
    </source>
</evidence>
<dbReference type="PANTHER" id="PTHR30537">
    <property type="entry name" value="HTH-TYPE TRANSCRIPTIONAL REGULATOR"/>
    <property type="match status" value="1"/>
</dbReference>
<dbReference type="PANTHER" id="PTHR30537:SF74">
    <property type="entry name" value="HTH-TYPE TRANSCRIPTIONAL REGULATOR TRPI"/>
    <property type="match status" value="1"/>
</dbReference>
<dbReference type="Pfam" id="PF03466">
    <property type="entry name" value="LysR_substrate"/>
    <property type="match status" value="1"/>
</dbReference>
<evidence type="ECO:0000256" key="4">
    <source>
        <dbReference type="ARBA" id="ARBA00023163"/>
    </source>
</evidence>
<keyword evidence="3" id="KW-0238">DNA-binding</keyword>
<evidence type="ECO:0000256" key="2">
    <source>
        <dbReference type="ARBA" id="ARBA00023015"/>
    </source>
</evidence>
<dbReference type="Gene3D" id="3.40.190.10">
    <property type="entry name" value="Periplasmic binding protein-like II"/>
    <property type="match status" value="2"/>
</dbReference>
<comment type="similarity">
    <text evidence="1">Belongs to the LysR transcriptional regulatory family.</text>
</comment>
<accession>A0ABX7G2T2</accession>
<keyword evidence="7" id="KW-1185">Reference proteome</keyword>
<reference evidence="6 7" key="1">
    <citation type="journal article" date="2012" name="Antonie Van Leeuwenhoek">
        <title>Shewanella litorisediminis sp. nov., a gammaproteobacterium isolated from a tidal flat sediment.</title>
        <authorList>
            <person name="Lee M.H."/>
            <person name="Yoon J.H."/>
        </authorList>
    </citation>
    <scope>NUCLEOTIDE SEQUENCE [LARGE SCALE GENOMIC DNA]</scope>
    <source>
        <strain evidence="6 7">SMK1-12</strain>
    </source>
</reference>
<keyword evidence="4" id="KW-0804">Transcription</keyword>
<proteinExistence type="inferred from homology"/>
<dbReference type="InterPro" id="IPR005119">
    <property type="entry name" value="LysR_subst-bd"/>
</dbReference>
<dbReference type="PRINTS" id="PR00039">
    <property type="entry name" value="HTHLYSR"/>
</dbReference>
<dbReference type="EMBL" id="CP069213">
    <property type="protein sequence ID" value="QRH01558.1"/>
    <property type="molecule type" value="Genomic_DNA"/>
</dbReference>
<name>A0ABX7G2T2_9GAMM</name>
<dbReference type="InterPro" id="IPR036388">
    <property type="entry name" value="WH-like_DNA-bd_sf"/>
</dbReference>
<organism evidence="6 7">
    <name type="scientific">Shewanella litorisediminis</name>
    <dbReference type="NCBI Taxonomy" id="1173586"/>
    <lineage>
        <taxon>Bacteria</taxon>
        <taxon>Pseudomonadati</taxon>
        <taxon>Pseudomonadota</taxon>
        <taxon>Gammaproteobacteria</taxon>
        <taxon>Alteromonadales</taxon>
        <taxon>Shewanellaceae</taxon>
        <taxon>Shewanella</taxon>
    </lineage>
</organism>
<dbReference type="Proteomes" id="UP000596252">
    <property type="component" value="Chromosome"/>
</dbReference>
<dbReference type="SUPFAM" id="SSF46785">
    <property type="entry name" value="Winged helix' DNA-binding domain"/>
    <property type="match status" value="1"/>
</dbReference>
<keyword evidence="2" id="KW-0805">Transcription regulation</keyword>
<dbReference type="InterPro" id="IPR036390">
    <property type="entry name" value="WH_DNA-bd_sf"/>
</dbReference>
<sequence>MFSQLPSLNNLKAFAAAAHFNSFKVAAEALNVTPTAISHQIKHLEQFLSVRLFERQVRQVVLTAEGEKLAATTERMFRELSNTLTELTKPATQITVSCCTSFATLWLAPRLADFQQRYPDIDVQILASDSLHDFSEATQLDIALRYGQGVNDGEILLATETQSCYQLSTNPQPSGRLFVTHWRESSALGNLPWQQHLDGLGFTIKSFEQEQYTLQAALAGQGMALISNVLAESVVKQGWLAKQDHMPEFAGYNYCLRLNPKREHNHRVRAFAHWLQAEFAPLQNSSTTD</sequence>
<dbReference type="SUPFAM" id="SSF53850">
    <property type="entry name" value="Periplasmic binding protein-like II"/>
    <property type="match status" value="1"/>
</dbReference>
<gene>
    <name evidence="6" type="ORF">JQC75_17190</name>
</gene>
<feature type="domain" description="HTH lysR-type" evidence="5">
    <location>
        <begin position="6"/>
        <end position="63"/>
    </location>
</feature>
<dbReference type="Gene3D" id="1.10.10.10">
    <property type="entry name" value="Winged helix-like DNA-binding domain superfamily/Winged helix DNA-binding domain"/>
    <property type="match status" value="1"/>
</dbReference>
<dbReference type="RefSeq" id="WP_203325233.1">
    <property type="nucleotide sequence ID" value="NZ_CP069213.1"/>
</dbReference>
<dbReference type="InterPro" id="IPR000847">
    <property type="entry name" value="LysR_HTH_N"/>
</dbReference>
<dbReference type="Pfam" id="PF00126">
    <property type="entry name" value="HTH_1"/>
    <property type="match status" value="1"/>
</dbReference>
<evidence type="ECO:0000313" key="6">
    <source>
        <dbReference type="EMBL" id="QRH01558.1"/>
    </source>
</evidence>
<dbReference type="PROSITE" id="PS50931">
    <property type="entry name" value="HTH_LYSR"/>
    <property type="match status" value="1"/>
</dbReference>
<evidence type="ECO:0000313" key="7">
    <source>
        <dbReference type="Proteomes" id="UP000596252"/>
    </source>
</evidence>
<evidence type="ECO:0000256" key="3">
    <source>
        <dbReference type="ARBA" id="ARBA00023125"/>
    </source>
</evidence>
<protein>
    <submittedName>
        <fullName evidence="6">LysR family transcriptional regulator</fullName>
    </submittedName>
</protein>